<proteinExistence type="predicted"/>
<dbReference type="AlphaFoldDB" id="A0A9D1DIS5"/>
<dbReference type="Proteomes" id="UP000824239">
    <property type="component" value="Unassembled WGS sequence"/>
</dbReference>
<name>A0A9D1DIS5_9FIRM</name>
<feature type="transmembrane region" description="Helical" evidence="1">
    <location>
        <begin position="97"/>
        <end position="116"/>
    </location>
</feature>
<keyword evidence="1" id="KW-0812">Transmembrane</keyword>
<gene>
    <name evidence="2" type="ORF">IAA53_08795</name>
</gene>
<evidence type="ECO:0000313" key="2">
    <source>
        <dbReference type="EMBL" id="HIR51358.1"/>
    </source>
</evidence>
<sequence>MSHVRDEMDRVVHDAYEGLSEEEVISHSRHRRRLHWTLLCRNTAVALAALLFILSLIHVPGSSVLKAAAYFLGALAYLGEIIILTDWFSQRVPHREMFMAYCFGPLYLLLGVSYLLDH</sequence>
<keyword evidence="1" id="KW-0472">Membrane</keyword>
<comment type="caution">
    <text evidence="2">The sequence shown here is derived from an EMBL/GenBank/DDBJ whole genome shotgun (WGS) entry which is preliminary data.</text>
</comment>
<feature type="transmembrane region" description="Helical" evidence="1">
    <location>
        <begin position="67"/>
        <end position="85"/>
    </location>
</feature>
<feature type="transmembrane region" description="Helical" evidence="1">
    <location>
        <begin position="38"/>
        <end position="61"/>
    </location>
</feature>
<evidence type="ECO:0000256" key="1">
    <source>
        <dbReference type="SAM" id="Phobius"/>
    </source>
</evidence>
<organism evidence="2 3">
    <name type="scientific">Candidatus Avoscillospira avicola</name>
    <dbReference type="NCBI Taxonomy" id="2840706"/>
    <lineage>
        <taxon>Bacteria</taxon>
        <taxon>Bacillati</taxon>
        <taxon>Bacillota</taxon>
        <taxon>Clostridia</taxon>
        <taxon>Eubacteriales</taxon>
        <taxon>Oscillospiraceae</taxon>
        <taxon>Oscillospiraceae incertae sedis</taxon>
        <taxon>Candidatus Avoscillospira</taxon>
    </lineage>
</organism>
<keyword evidence="1" id="KW-1133">Transmembrane helix</keyword>
<evidence type="ECO:0000313" key="3">
    <source>
        <dbReference type="Proteomes" id="UP000824239"/>
    </source>
</evidence>
<reference evidence="2" key="1">
    <citation type="submission" date="2020-10" db="EMBL/GenBank/DDBJ databases">
        <authorList>
            <person name="Gilroy R."/>
        </authorList>
    </citation>
    <scope>NUCLEOTIDE SEQUENCE</scope>
    <source>
        <strain evidence="2">ChiBcec15-4380</strain>
    </source>
</reference>
<dbReference type="EMBL" id="DVHE01000068">
    <property type="protein sequence ID" value="HIR51358.1"/>
    <property type="molecule type" value="Genomic_DNA"/>
</dbReference>
<protein>
    <submittedName>
        <fullName evidence="2">Uncharacterized protein</fullName>
    </submittedName>
</protein>
<accession>A0A9D1DIS5</accession>
<reference evidence="2" key="2">
    <citation type="journal article" date="2021" name="PeerJ">
        <title>Extensive microbial diversity within the chicken gut microbiome revealed by metagenomics and culture.</title>
        <authorList>
            <person name="Gilroy R."/>
            <person name="Ravi A."/>
            <person name="Getino M."/>
            <person name="Pursley I."/>
            <person name="Horton D.L."/>
            <person name="Alikhan N.F."/>
            <person name="Baker D."/>
            <person name="Gharbi K."/>
            <person name="Hall N."/>
            <person name="Watson M."/>
            <person name="Adriaenssens E.M."/>
            <person name="Foster-Nyarko E."/>
            <person name="Jarju S."/>
            <person name="Secka A."/>
            <person name="Antonio M."/>
            <person name="Oren A."/>
            <person name="Chaudhuri R.R."/>
            <person name="La Ragione R."/>
            <person name="Hildebrand F."/>
            <person name="Pallen M.J."/>
        </authorList>
    </citation>
    <scope>NUCLEOTIDE SEQUENCE</scope>
    <source>
        <strain evidence="2">ChiBcec15-4380</strain>
    </source>
</reference>